<evidence type="ECO:0000313" key="2">
    <source>
        <dbReference type="Proteomes" id="UP000828390"/>
    </source>
</evidence>
<dbReference type="AlphaFoldDB" id="A0A9D4MXU4"/>
<sequence length="89" mass="10504">MRVITSFGNKFRVITSFCKQLRVNTSFCNERMLINSFGNELRVIRIDVIICEHAYNRIRRDLLMKDVCRNSSSKMPSIRRYLSSLTPRS</sequence>
<evidence type="ECO:0000313" key="1">
    <source>
        <dbReference type="EMBL" id="KAH3884333.1"/>
    </source>
</evidence>
<dbReference type="EMBL" id="JAIWYP010000001">
    <property type="protein sequence ID" value="KAH3884333.1"/>
    <property type="molecule type" value="Genomic_DNA"/>
</dbReference>
<organism evidence="1 2">
    <name type="scientific">Dreissena polymorpha</name>
    <name type="common">Zebra mussel</name>
    <name type="synonym">Mytilus polymorpha</name>
    <dbReference type="NCBI Taxonomy" id="45954"/>
    <lineage>
        <taxon>Eukaryota</taxon>
        <taxon>Metazoa</taxon>
        <taxon>Spiralia</taxon>
        <taxon>Lophotrochozoa</taxon>
        <taxon>Mollusca</taxon>
        <taxon>Bivalvia</taxon>
        <taxon>Autobranchia</taxon>
        <taxon>Heteroconchia</taxon>
        <taxon>Euheterodonta</taxon>
        <taxon>Imparidentia</taxon>
        <taxon>Neoheterodontei</taxon>
        <taxon>Myida</taxon>
        <taxon>Dreissenoidea</taxon>
        <taxon>Dreissenidae</taxon>
        <taxon>Dreissena</taxon>
    </lineage>
</organism>
<proteinExistence type="predicted"/>
<protein>
    <submittedName>
        <fullName evidence="1">Uncharacterized protein</fullName>
    </submittedName>
</protein>
<reference evidence="1" key="1">
    <citation type="journal article" date="2019" name="bioRxiv">
        <title>The Genome of the Zebra Mussel, Dreissena polymorpha: A Resource for Invasive Species Research.</title>
        <authorList>
            <person name="McCartney M.A."/>
            <person name="Auch B."/>
            <person name="Kono T."/>
            <person name="Mallez S."/>
            <person name="Zhang Y."/>
            <person name="Obille A."/>
            <person name="Becker A."/>
            <person name="Abrahante J.E."/>
            <person name="Garbe J."/>
            <person name="Badalamenti J.P."/>
            <person name="Herman A."/>
            <person name="Mangelson H."/>
            <person name="Liachko I."/>
            <person name="Sullivan S."/>
            <person name="Sone E.D."/>
            <person name="Koren S."/>
            <person name="Silverstein K.A.T."/>
            <person name="Beckman K.B."/>
            <person name="Gohl D.M."/>
        </authorList>
    </citation>
    <scope>NUCLEOTIDE SEQUENCE</scope>
    <source>
        <strain evidence="1">Duluth1</strain>
        <tissue evidence="1">Whole animal</tissue>
    </source>
</reference>
<gene>
    <name evidence="1" type="ORF">DPMN_008312</name>
</gene>
<reference evidence="1" key="2">
    <citation type="submission" date="2020-11" db="EMBL/GenBank/DDBJ databases">
        <authorList>
            <person name="McCartney M.A."/>
            <person name="Auch B."/>
            <person name="Kono T."/>
            <person name="Mallez S."/>
            <person name="Becker A."/>
            <person name="Gohl D.M."/>
            <person name="Silverstein K.A.T."/>
            <person name="Koren S."/>
            <person name="Bechman K.B."/>
            <person name="Herman A."/>
            <person name="Abrahante J.E."/>
            <person name="Garbe J."/>
        </authorList>
    </citation>
    <scope>NUCLEOTIDE SEQUENCE</scope>
    <source>
        <strain evidence="1">Duluth1</strain>
        <tissue evidence="1">Whole animal</tissue>
    </source>
</reference>
<name>A0A9D4MXU4_DREPO</name>
<dbReference type="Proteomes" id="UP000828390">
    <property type="component" value="Unassembled WGS sequence"/>
</dbReference>
<comment type="caution">
    <text evidence="1">The sequence shown here is derived from an EMBL/GenBank/DDBJ whole genome shotgun (WGS) entry which is preliminary data.</text>
</comment>
<keyword evidence="2" id="KW-1185">Reference proteome</keyword>
<accession>A0A9D4MXU4</accession>